<dbReference type="InterPro" id="IPR016167">
    <property type="entry name" value="FAD-bd_PCMH_sub1"/>
</dbReference>
<dbReference type="InterPro" id="IPR016170">
    <property type="entry name" value="Cytok_DH_C_sf"/>
</dbReference>
<dbReference type="GO" id="GO:0071949">
    <property type="term" value="F:FAD binding"/>
    <property type="evidence" value="ECO:0007669"/>
    <property type="project" value="InterPro"/>
</dbReference>
<comment type="similarity">
    <text evidence="2">Belongs to the oxygen-dependent FAD-linked oxidoreductase family.</text>
</comment>
<dbReference type="Proteomes" id="UP000019277">
    <property type="component" value="Unassembled WGS sequence"/>
</dbReference>
<dbReference type="eggNOG" id="COG0277">
    <property type="taxonomic scope" value="Bacteria"/>
</dbReference>
<dbReference type="GO" id="GO:0019139">
    <property type="term" value="F:cytokinin dehydrogenase activity"/>
    <property type="evidence" value="ECO:0007669"/>
    <property type="project" value="InterPro"/>
</dbReference>
<dbReference type="SUPFAM" id="SSF56176">
    <property type="entry name" value="FAD-binding/transporter-associated domain-like"/>
    <property type="match status" value="1"/>
</dbReference>
<dbReference type="InterPro" id="IPR006094">
    <property type="entry name" value="Oxid_FAD_bind_N"/>
</dbReference>
<keyword evidence="4" id="KW-0274">FAD</keyword>
<dbReference type="PATRIC" id="fig|909613.9.peg.133"/>
<dbReference type="PROSITE" id="PS51387">
    <property type="entry name" value="FAD_PCMH"/>
    <property type="match status" value="1"/>
</dbReference>
<dbReference type="InterPro" id="IPR050432">
    <property type="entry name" value="FAD-linked_Oxidoreductases_BP"/>
</dbReference>
<dbReference type="GO" id="GO:0009690">
    <property type="term" value="P:cytokinin metabolic process"/>
    <property type="evidence" value="ECO:0007669"/>
    <property type="project" value="InterPro"/>
</dbReference>
<evidence type="ECO:0000313" key="8">
    <source>
        <dbReference type="Proteomes" id="UP000019277"/>
    </source>
</evidence>
<reference evidence="7 8" key="1">
    <citation type="journal article" date="2014" name="Genome Announc.">
        <title>Draft Genome Sequence of the Antitrypanosomally Active Sponge-Associated Bacterium Actinokineospora sp. Strain EG49.</title>
        <authorList>
            <person name="Harjes J."/>
            <person name="Ryu T."/>
            <person name="Abdelmohsen U.R."/>
            <person name="Moitinho-Silva L."/>
            <person name="Horn H."/>
            <person name="Ravasi T."/>
            <person name="Hentschel U."/>
        </authorList>
    </citation>
    <scope>NUCLEOTIDE SEQUENCE [LARGE SCALE GENOMIC DNA]</scope>
    <source>
        <strain evidence="7 8">EG49</strain>
    </source>
</reference>
<dbReference type="Gene3D" id="3.40.462.10">
    <property type="entry name" value="FAD-linked oxidases, C-terminal domain"/>
    <property type="match status" value="1"/>
</dbReference>
<dbReference type="EMBL" id="AYXG01000004">
    <property type="protein sequence ID" value="EWC64520.1"/>
    <property type="molecule type" value="Genomic_DNA"/>
</dbReference>
<dbReference type="PANTHER" id="PTHR13878:SF53">
    <property type="entry name" value="CYTOKININ DEHYDROGENASE 6"/>
    <property type="match status" value="1"/>
</dbReference>
<evidence type="ECO:0000256" key="4">
    <source>
        <dbReference type="ARBA" id="ARBA00022827"/>
    </source>
</evidence>
<evidence type="ECO:0000256" key="5">
    <source>
        <dbReference type="ARBA" id="ARBA00023002"/>
    </source>
</evidence>
<evidence type="ECO:0000259" key="6">
    <source>
        <dbReference type="PROSITE" id="PS51387"/>
    </source>
</evidence>
<dbReference type="InterPro" id="IPR016166">
    <property type="entry name" value="FAD-bd_PCMH"/>
</dbReference>
<protein>
    <submittedName>
        <fullName evidence="7">Cytokinin oxidase</fullName>
    </submittedName>
</protein>
<sequence>MALEPITDGPVFARAADDFGHRIHDIPEAVFTPTDEHEVTEAVREAHQLGLPLLARGQGHSTAGQAQVEGGFILDMEKMSQVRDVDGNSMVVEAGATWYTVLDTALSVGMTPPVLTDYLGLSVGGTLSVGGIGGASHKYGAQTDNVTALDAVTPDADLVTCSPQRNSAVFDSIRAGRGRHGVITTAVLPLTPTPDTIRRHVLHYTSLTAFLADQRRAMTLPDADYLEGQAKWTGNGWRYELEFVQYPGKATDAPADLTSLSFDDREYEELDYNAFATRLRDGERRMREIGDWLCPHPWVNYFLPESTTDTIIHRILDTTTLDQIGERGTVLTYPFTRHRMRTPAMQLPTSAVFHLFALLRTAVPAAPVSGTDMIEINHTLDRVVTDNDGTIYLGPLPRS</sequence>
<dbReference type="InterPro" id="IPR016164">
    <property type="entry name" value="FAD-linked_Oxase-like_C"/>
</dbReference>
<dbReference type="Pfam" id="PF01565">
    <property type="entry name" value="FAD_binding_4"/>
    <property type="match status" value="1"/>
</dbReference>
<dbReference type="InterPro" id="IPR015345">
    <property type="entry name" value="Cytokinin_DH_FAD/cytokin-bd"/>
</dbReference>
<dbReference type="InterPro" id="IPR016169">
    <property type="entry name" value="FAD-bd_PCMH_sub2"/>
</dbReference>
<keyword evidence="8" id="KW-1185">Reference proteome</keyword>
<dbReference type="PANTHER" id="PTHR13878">
    <property type="entry name" value="GULONOLACTONE OXIDASE"/>
    <property type="match status" value="1"/>
</dbReference>
<dbReference type="SUPFAM" id="SSF55103">
    <property type="entry name" value="FAD-linked oxidases, C-terminal domain"/>
    <property type="match status" value="1"/>
</dbReference>
<dbReference type="AlphaFoldDB" id="W7IUB2"/>
<proteinExistence type="inferred from homology"/>
<name>W7IUB2_9PSEU</name>
<dbReference type="Gene3D" id="3.30.43.10">
    <property type="entry name" value="Uridine Diphospho-n-acetylenolpyruvylglucosamine Reductase, domain 2"/>
    <property type="match status" value="1"/>
</dbReference>
<dbReference type="STRING" id="909613.UO65_0127"/>
<keyword evidence="3" id="KW-0285">Flavoprotein</keyword>
<dbReference type="InterPro" id="IPR006093">
    <property type="entry name" value="Oxy_OxRdtase_FAD_BS"/>
</dbReference>
<evidence type="ECO:0000313" key="7">
    <source>
        <dbReference type="EMBL" id="EWC64520.1"/>
    </source>
</evidence>
<comment type="cofactor">
    <cofactor evidence="1">
        <name>FAD</name>
        <dbReference type="ChEBI" id="CHEBI:57692"/>
    </cofactor>
</comment>
<feature type="domain" description="FAD-binding PCMH-type" evidence="6">
    <location>
        <begin position="23"/>
        <end position="193"/>
    </location>
</feature>
<keyword evidence="5" id="KW-0560">Oxidoreductase</keyword>
<evidence type="ECO:0000256" key="2">
    <source>
        <dbReference type="ARBA" id="ARBA00005466"/>
    </source>
</evidence>
<dbReference type="Gene3D" id="3.30.465.10">
    <property type="match status" value="1"/>
</dbReference>
<gene>
    <name evidence="7" type="ORF">UO65_0127</name>
</gene>
<accession>W7IUB2</accession>
<evidence type="ECO:0000256" key="3">
    <source>
        <dbReference type="ARBA" id="ARBA00022630"/>
    </source>
</evidence>
<dbReference type="InterPro" id="IPR036318">
    <property type="entry name" value="FAD-bd_PCMH-like_sf"/>
</dbReference>
<comment type="caution">
    <text evidence="7">The sequence shown here is derived from an EMBL/GenBank/DDBJ whole genome shotgun (WGS) entry which is preliminary data.</text>
</comment>
<organism evidence="7 8">
    <name type="scientific">Actinokineospora spheciospongiae</name>
    <dbReference type="NCBI Taxonomy" id="909613"/>
    <lineage>
        <taxon>Bacteria</taxon>
        <taxon>Bacillati</taxon>
        <taxon>Actinomycetota</taxon>
        <taxon>Actinomycetes</taxon>
        <taxon>Pseudonocardiales</taxon>
        <taxon>Pseudonocardiaceae</taxon>
        <taxon>Actinokineospora</taxon>
    </lineage>
</organism>
<evidence type="ECO:0000256" key="1">
    <source>
        <dbReference type="ARBA" id="ARBA00001974"/>
    </source>
</evidence>
<dbReference type="PROSITE" id="PS00862">
    <property type="entry name" value="OX2_COVAL_FAD"/>
    <property type="match status" value="1"/>
</dbReference>
<dbReference type="Pfam" id="PF09265">
    <property type="entry name" value="Cytokin-bind"/>
    <property type="match status" value="1"/>
</dbReference>